<evidence type="ECO:0000313" key="3">
    <source>
        <dbReference type="Proteomes" id="UP001611383"/>
    </source>
</evidence>
<evidence type="ECO:0000313" key="2">
    <source>
        <dbReference type="EMBL" id="WNG51066.1"/>
    </source>
</evidence>
<feature type="region of interest" description="Disordered" evidence="1">
    <location>
        <begin position="127"/>
        <end position="146"/>
    </location>
</feature>
<name>A0ABY9X6P1_9BACT</name>
<accession>A0ABY9X6P1</accession>
<dbReference type="EMBL" id="CP043494">
    <property type="protein sequence ID" value="WNG51066.1"/>
    <property type="molecule type" value="Genomic_DNA"/>
</dbReference>
<proteinExistence type="predicted"/>
<dbReference type="RefSeq" id="WP_395810901.1">
    <property type="nucleotide sequence ID" value="NZ_CP043494.1"/>
</dbReference>
<dbReference type="Proteomes" id="UP001611383">
    <property type="component" value="Chromosome"/>
</dbReference>
<sequence>MTPPREWKIGAHEVRFEPPNTLSVKIRGDIRVDEAGQLIDVCAELGDREPFYLIADMSEIGSIPSEARGFASKKIRPEWYRGVVYVGASFVAKAAVKSLSVVFYLAGKYTADVEFVATPEEAPAALARQRAKHNAQVAEPSPPARR</sequence>
<reference evidence="2 3" key="1">
    <citation type="submission" date="2019-08" db="EMBL/GenBank/DDBJ databases">
        <title>Archangium and Cystobacter genomes.</title>
        <authorList>
            <person name="Chen I.-C.K."/>
            <person name="Wielgoss S."/>
        </authorList>
    </citation>
    <scope>NUCLEOTIDE SEQUENCE [LARGE SCALE GENOMIC DNA]</scope>
    <source>
        <strain evidence="2 3">Cbm 6</strain>
    </source>
</reference>
<gene>
    <name evidence="2" type="ORF">F0U60_48265</name>
</gene>
<protein>
    <submittedName>
        <fullName evidence="2">STAS/SEC14 domain-containing protein</fullName>
    </submittedName>
</protein>
<organism evidence="2 3">
    <name type="scientific">Archangium minus</name>
    <dbReference type="NCBI Taxonomy" id="83450"/>
    <lineage>
        <taxon>Bacteria</taxon>
        <taxon>Pseudomonadati</taxon>
        <taxon>Myxococcota</taxon>
        <taxon>Myxococcia</taxon>
        <taxon>Myxococcales</taxon>
        <taxon>Cystobacterineae</taxon>
        <taxon>Archangiaceae</taxon>
        <taxon>Archangium</taxon>
    </lineage>
</organism>
<keyword evidence="3" id="KW-1185">Reference proteome</keyword>
<evidence type="ECO:0000256" key="1">
    <source>
        <dbReference type="SAM" id="MobiDB-lite"/>
    </source>
</evidence>